<keyword evidence="5" id="KW-0808">Transferase</keyword>
<feature type="domain" description="GTPase-associated protein 1 N-terminal" evidence="3">
    <location>
        <begin position="9"/>
        <end position="147"/>
    </location>
</feature>
<dbReference type="Pfam" id="PF20014">
    <property type="entry name" value="GAP1-M"/>
    <property type="match status" value="1"/>
</dbReference>
<feature type="transmembrane region" description="Helical" evidence="2">
    <location>
        <begin position="765"/>
        <end position="783"/>
    </location>
</feature>
<dbReference type="RefSeq" id="WP_116045349.1">
    <property type="nucleotide sequence ID" value="NZ_QUBQ01000001.1"/>
</dbReference>
<evidence type="ECO:0000313" key="6">
    <source>
        <dbReference type="Proteomes" id="UP000261905"/>
    </source>
</evidence>
<proteinExistence type="predicted"/>
<dbReference type="Pfam" id="PF20013">
    <property type="entry name" value="GAP1-N2"/>
    <property type="match status" value="1"/>
</dbReference>
<feature type="compositionally biased region" description="Polar residues" evidence="1">
    <location>
        <begin position="881"/>
        <end position="907"/>
    </location>
</feature>
<keyword evidence="2" id="KW-1133">Transmembrane helix</keyword>
<feature type="region of interest" description="Disordered" evidence="1">
    <location>
        <begin position="787"/>
        <end position="807"/>
    </location>
</feature>
<organism evidence="5 6">
    <name type="scientific">Paenibacillus paeoniae</name>
    <dbReference type="NCBI Taxonomy" id="2292705"/>
    <lineage>
        <taxon>Bacteria</taxon>
        <taxon>Bacillati</taxon>
        <taxon>Bacillota</taxon>
        <taxon>Bacilli</taxon>
        <taxon>Bacillales</taxon>
        <taxon>Paenibacillaceae</taxon>
        <taxon>Paenibacillus</taxon>
    </lineage>
</organism>
<evidence type="ECO:0000256" key="1">
    <source>
        <dbReference type="SAM" id="MobiDB-lite"/>
    </source>
</evidence>
<dbReference type="InterPro" id="IPR045401">
    <property type="entry name" value="GAP1-M"/>
</dbReference>
<keyword evidence="2" id="KW-0812">Transmembrane</keyword>
<dbReference type="EMBL" id="QUBQ01000001">
    <property type="protein sequence ID" value="REK77618.1"/>
    <property type="molecule type" value="Genomic_DNA"/>
</dbReference>
<dbReference type="OrthoDB" id="2931061at2"/>
<dbReference type="InterPro" id="IPR045402">
    <property type="entry name" value="GAP1-N2"/>
</dbReference>
<protein>
    <submittedName>
        <fullName evidence="5">Glycosyltransferase</fullName>
    </submittedName>
</protein>
<comment type="caution">
    <text evidence="5">The sequence shown here is derived from an EMBL/GenBank/DDBJ whole genome shotgun (WGS) entry which is preliminary data.</text>
</comment>
<feature type="domain" description="GTPase-associated protein 1 middle" evidence="4">
    <location>
        <begin position="163"/>
        <end position="266"/>
    </location>
</feature>
<evidence type="ECO:0000259" key="4">
    <source>
        <dbReference type="Pfam" id="PF20014"/>
    </source>
</evidence>
<feature type="region of interest" description="Disordered" evidence="1">
    <location>
        <begin position="881"/>
        <end position="920"/>
    </location>
</feature>
<dbReference type="AlphaFoldDB" id="A0A371PN58"/>
<gene>
    <name evidence="5" type="ORF">DX130_11670</name>
</gene>
<dbReference type="Proteomes" id="UP000261905">
    <property type="component" value="Unassembled WGS sequence"/>
</dbReference>
<dbReference type="GO" id="GO:0016740">
    <property type="term" value="F:transferase activity"/>
    <property type="evidence" value="ECO:0007669"/>
    <property type="project" value="UniProtKB-KW"/>
</dbReference>
<evidence type="ECO:0000259" key="3">
    <source>
        <dbReference type="Pfam" id="PF20013"/>
    </source>
</evidence>
<accession>A0A371PN58</accession>
<name>A0A371PN58_9BACL</name>
<evidence type="ECO:0000313" key="5">
    <source>
        <dbReference type="EMBL" id="REK77618.1"/>
    </source>
</evidence>
<keyword evidence="6" id="KW-1185">Reference proteome</keyword>
<sequence length="960" mass="107962">MTDQTPRLSIQQQMYTRERRGIFRTTEGYDTIAKSGGLDPSFVKKTLHPLCVYDSPAELTATGEKNSDAYPEAMHLLHLEQGETVIGRSVFREADFTGLRSTFFTHHYVIPTGYKADPEQDYRSWLSASFEESYSLDNATELNELSRLPLSAPAAPKLSVSQLLSELGMEERDFKALLHAVMVSLGSKKKVYIALSVPIGQLADRAKQLLAVLYSCLPYGYRKTLGFLTYSKEPISRKGIHLTFVESGSLRPGDREIEKEFVFDLPNGRIMNVDLDGLDQPYLNAAWSHLDDREALERFFRFADVMLKNMDTGRALAAASYHELWVMHEAIEGNEALLEQHQMMVLKGALQYLTTPDALDTKVELSDLLLSRFDLEYDKVSQGAVPEEAILSIFIEYYRLVGKLIENKLVGYLIYAISNANKSGDQDATASLYDRVERDAVLGEAFFHKIIAGPRFAESLFFPYLQTKLKSVPLRNIIPTIAVWAEAYPKVYEYDRLYAIVLELVQEKLSRERYSLGAVNAVFEQVNQLTAGSEHERAGIGAQRLGRELVQDIYQTVLKKLEPERLTREELMQAKFLSDTRKMQRWNHELSDSNQSTTARIIHVLFQWLILRDANEDVWDSLSAQELNRVQGIGRSLLAEGLKETDFPELVTAFLRGSHFDMVDYDGLIDYLHEHCAQKETIYRFFLWTETIPHFLGGRGFVAAYKTAIIRYFKEYDPAALKSRSNWKDYFDQCGDKLNTIFKQAQLEVSSPLARLFRRNRKGTLILSIVGLGFVLIISGILLSTGGKGSNDPEKAELPEVSSTPTPDVTLEPDLVDKLDTKIYIEQAAAAEGRPATTWVKFLFKDSAACTQFAPQSLKIQVPFEDAVTYSDLERIPSCTNIPSSLPDTIDPSNASTSTSNPDSEVSSEGGGTLEGAADSATDEEYSYHVAVSLGKQVDIPANTLIWFDDSEVALVVKDR</sequence>
<evidence type="ECO:0000256" key="2">
    <source>
        <dbReference type="SAM" id="Phobius"/>
    </source>
</evidence>
<keyword evidence="2" id="KW-0472">Membrane</keyword>
<reference evidence="5 6" key="1">
    <citation type="submission" date="2018-08" db="EMBL/GenBank/DDBJ databases">
        <title>Paenibacillus sp. M4BSY-1, whole genome shotgun sequence.</title>
        <authorList>
            <person name="Tuo L."/>
        </authorList>
    </citation>
    <scope>NUCLEOTIDE SEQUENCE [LARGE SCALE GENOMIC DNA]</scope>
    <source>
        <strain evidence="5 6">M4BSY-1</strain>
    </source>
</reference>